<keyword evidence="2" id="KW-1185">Reference proteome</keyword>
<dbReference type="RefSeq" id="WP_241893393.1">
    <property type="nucleotide sequence ID" value="NZ_LVJN01000013.1"/>
</dbReference>
<protein>
    <submittedName>
        <fullName evidence="1">Uncharacterized protein</fullName>
    </submittedName>
</protein>
<name>A0A1Y2KBW4_9PROT</name>
<dbReference type="EMBL" id="LVJN01000013">
    <property type="protein sequence ID" value="OSM07625.1"/>
    <property type="molecule type" value="Genomic_DNA"/>
</dbReference>
<dbReference type="Proteomes" id="UP000194003">
    <property type="component" value="Unassembled WGS sequence"/>
</dbReference>
<evidence type="ECO:0000313" key="1">
    <source>
        <dbReference type="EMBL" id="OSM07625.1"/>
    </source>
</evidence>
<comment type="caution">
    <text evidence="1">The sequence shown here is derived from an EMBL/GenBank/DDBJ whole genome shotgun (WGS) entry which is preliminary data.</text>
</comment>
<organism evidence="1 2">
    <name type="scientific">Magnetofaba australis IT-1</name>
    <dbReference type="NCBI Taxonomy" id="1434232"/>
    <lineage>
        <taxon>Bacteria</taxon>
        <taxon>Pseudomonadati</taxon>
        <taxon>Pseudomonadota</taxon>
        <taxon>Magnetococcia</taxon>
        <taxon>Magnetococcales</taxon>
        <taxon>Magnetococcaceae</taxon>
        <taxon>Magnetofaba</taxon>
    </lineage>
</organism>
<gene>
    <name evidence="1" type="ORF">MAIT1_04396</name>
</gene>
<sequence length="128" mass="14796">MDTTILNHQERGNNPPMPETRIQCREMIITLQSEIDAIRDQIAASDLKRQARGEQLDPEWFHRARTALRFKKEKLARIKAHMQQLPGGKSERNARLKDAIIATVRADYDEQAWREVLDEAHLRLEGGA</sequence>
<accession>A0A1Y2KBW4</accession>
<evidence type="ECO:0000313" key="2">
    <source>
        <dbReference type="Proteomes" id="UP000194003"/>
    </source>
</evidence>
<dbReference type="STRING" id="1434232.MAIT1_04396"/>
<dbReference type="AlphaFoldDB" id="A0A1Y2KBW4"/>
<proteinExistence type="predicted"/>
<reference evidence="1 2" key="1">
    <citation type="journal article" date="2016" name="BMC Genomics">
        <title>Combined genomic and structural analyses of a cultured magnetotactic bacterium reveals its niche adaptation to a dynamic environment.</title>
        <authorList>
            <person name="Araujo A.C."/>
            <person name="Morillo V."/>
            <person name="Cypriano J."/>
            <person name="Teixeira L.C."/>
            <person name="Leao P."/>
            <person name="Lyra S."/>
            <person name="Almeida L.G."/>
            <person name="Bazylinski D.A."/>
            <person name="Vasconcellos A.T."/>
            <person name="Abreu F."/>
            <person name="Lins U."/>
        </authorList>
    </citation>
    <scope>NUCLEOTIDE SEQUENCE [LARGE SCALE GENOMIC DNA]</scope>
    <source>
        <strain evidence="1 2">IT-1</strain>
    </source>
</reference>